<evidence type="ECO:0000313" key="1">
    <source>
        <dbReference type="EMBL" id="CAF4494046.1"/>
    </source>
</evidence>
<dbReference type="PANTHER" id="PTHR14136:SF17">
    <property type="entry name" value="BTB_POZ DOMAIN-CONTAINING PROTEIN KCTD9"/>
    <property type="match status" value="1"/>
</dbReference>
<dbReference type="OrthoDB" id="9989223at2759"/>
<dbReference type="EMBL" id="CAJOBC010104832">
    <property type="protein sequence ID" value="CAF4494046.1"/>
    <property type="molecule type" value="Genomic_DNA"/>
</dbReference>
<protein>
    <recommendedName>
        <fullName evidence="3">Pentapeptide repeat-containing protein</fullName>
    </recommendedName>
</protein>
<evidence type="ECO:0000313" key="2">
    <source>
        <dbReference type="Proteomes" id="UP000681722"/>
    </source>
</evidence>
<dbReference type="InterPro" id="IPR001646">
    <property type="entry name" value="5peptide_repeat"/>
</dbReference>
<dbReference type="Gene3D" id="2.160.20.80">
    <property type="entry name" value="E3 ubiquitin-protein ligase SopA"/>
    <property type="match status" value="2"/>
</dbReference>
<dbReference type="PANTHER" id="PTHR14136">
    <property type="entry name" value="BTB_POZ DOMAIN-CONTAINING PROTEIN KCTD9"/>
    <property type="match status" value="1"/>
</dbReference>
<dbReference type="Pfam" id="PF13599">
    <property type="entry name" value="Pentapeptide_4"/>
    <property type="match status" value="1"/>
</dbReference>
<comment type="caution">
    <text evidence="1">The sequence shown here is derived from an EMBL/GenBank/DDBJ whole genome shotgun (WGS) entry which is preliminary data.</text>
</comment>
<organism evidence="1 2">
    <name type="scientific">Didymodactylos carnosus</name>
    <dbReference type="NCBI Taxonomy" id="1234261"/>
    <lineage>
        <taxon>Eukaryota</taxon>
        <taxon>Metazoa</taxon>
        <taxon>Spiralia</taxon>
        <taxon>Gnathifera</taxon>
        <taxon>Rotifera</taxon>
        <taxon>Eurotatoria</taxon>
        <taxon>Bdelloidea</taxon>
        <taxon>Philodinida</taxon>
        <taxon>Philodinidae</taxon>
        <taxon>Didymodactylos</taxon>
    </lineage>
</organism>
<feature type="non-terminal residue" evidence="1">
    <location>
        <position position="368"/>
    </location>
</feature>
<reference evidence="1" key="1">
    <citation type="submission" date="2021-02" db="EMBL/GenBank/DDBJ databases">
        <authorList>
            <person name="Nowell W R."/>
        </authorList>
    </citation>
    <scope>NUCLEOTIDE SEQUENCE</scope>
</reference>
<dbReference type="Proteomes" id="UP000681722">
    <property type="component" value="Unassembled WGS sequence"/>
</dbReference>
<name>A0A8S2XH84_9BILA</name>
<dbReference type="SUPFAM" id="SSF141571">
    <property type="entry name" value="Pentapeptide repeat-like"/>
    <property type="match status" value="2"/>
</dbReference>
<sequence length="368" mass="41643">MIGIFTVVSYIQQQHISEQRRHQDREVSNDIRLQDRQIADALRAQSQRQADAFHYQDVYKTYLADVSDALFKENHERKFLSDTSKFLYIRSRTLSVLQELDSERQTDLFLFLYETRLTTENQLSLSGALFKQIHFNTSSVVPCIFNDLKLYSVYLSNSSFTGCKFYQATFTASRMTDIKFTSSSLTTNHKTECFRACGGNPYREKPSCPSHLGIKTDFSDCVMEQADFRQAFICLTSFHGATLDYATFVGATIESSKFVNASLNYARFIGTTITNSNFAGASLTYADFSGASITHNEFKGVLLAYANFTNVTFDANVMFINVNLTNMIIKDDLLQDLNSRGKLRNVILPNGTFSTQGNLFVNGDAQKD</sequence>
<accession>A0A8S2XH84</accession>
<dbReference type="InterPro" id="IPR051082">
    <property type="entry name" value="Pentapeptide-BTB/POZ_domain"/>
</dbReference>
<dbReference type="Pfam" id="PF00805">
    <property type="entry name" value="Pentapeptide"/>
    <property type="match status" value="1"/>
</dbReference>
<dbReference type="AlphaFoldDB" id="A0A8S2XH84"/>
<gene>
    <name evidence="1" type="ORF">SRO942_LOCUS44486</name>
</gene>
<evidence type="ECO:0008006" key="3">
    <source>
        <dbReference type="Google" id="ProtNLM"/>
    </source>
</evidence>
<proteinExistence type="predicted"/>